<evidence type="ECO:0000256" key="4">
    <source>
        <dbReference type="ARBA" id="ARBA00023054"/>
    </source>
</evidence>
<evidence type="ECO:0000313" key="10">
    <source>
        <dbReference type="EMBL" id="KAK2098811.1"/>
    </source>
</evidence>
<dbReference type="PROSITE" id="PS00326">
    <property type="entry name" value="TROPOMYOSIN"/>
    <property type="match status" value="1"/>
</dbReference>
<dbReference type="Pfam" id="PF00261">
    <property type="entry name" value="Tropomyosin"/>
    <property type="match status" value="1"/>
</dbReference>
<comment type="subcellular location">
    <subcellularLocation>
        <location evidence="1">Cytoplasm</location>
        <location evidence="1">Cytoskeleton</location>
    </subcellularLocation>
</comment>
<keyword evidence="3" id="KW-0007">Acetylation</keyword>
<dbReference type="PANTHER" id="PTHR19269">
    <property type="entry name" value="TROPOMYOSIN"/>
    <property type="match status" value="1"/>
</dbReference>
<evidence type="ECO:0000256" key="6">
    <source>
        <dbReference type="ARBA" id="ARBA00023203"/>
    </source>
</evidence>
<protein>
    <submittedName>
        <fullName evidence="10">Uncharacterized protein</fullName>
    </submittedName>
</protein>
<evidence type="ECO:0000256" key="3">
    <source>
        <dbReference type="ARBA" id="ARBA00022990"/>
    </source>
</evidence>
<keyword evidence="5" id="KW-0514">Muscle protein</keyword>
<comment type="similarity">
    <text evidence="2 8">Belongs to the tropomyosin family.</text>
</comment>
<dbReference type="EMBL" id="JASSZA010000011">
    <property type="protein sequence ID" value="KAK2098811.1"/>
    <property type="molecule type" value="Genomic_DNA"/>
</dbReference>
<dbReference type="Gene3D" id="1.20.5.170">
    <property type="match status" value="1"/>
</dbReference>
<keyword evidence="11" id="KW-1185">Reference proteome</keyword>
<dbReference type="Proteomes" id="UP001266305">
    <property type="component" value="Unassembled WGS sequence"/>
</dbReference>
<feature type="coiled-coil region" evidence="9">
    <location>
        <begin position="121"/>
        <end position="148"/>
    </location>
</feature>
<evidence type="ECO:0000256" key="5">
    <source>
        <dbReference type="ARBA" id="ARBA00023179"/>
    </source>
</evidence>
<evidence type="ECO:0000256" key="2">
    <source>
        <dbReference type="ARBA" id="ARBA00009036"/>
    </source>
</evidence>
<dbReference type="InterPro" id="IPR000533">
    <property type="entry name" value="Tropomyosin"/>
</dbReference>
<evidence type="ECO:0000256" key="8">
    <source>
        <dbReference type="RuleBase" id="RU004515"/>
    </source>
</evidence>
<evidence type="ECO:0000313" key="11">
    <source>
        <dbReference type="Proteomes" id="UP001266305"/>
    </source>
</evidence>
<gene>
    <name evidence="10" type="ORF">P7K49_024262</name>
</gene>
<dbReference type="PRINTS" id="PR00194">
    <property type="entry name" value="TROPOMYOSIN"/>
</dbReference>
<keyword evidence="4 9" id="KW-0175">Coiled coil</keyword>
<evidence type="ECO:0000256" key="7">
    <source>
        <dbReference type="ARBA" id="ARBA00023212"/>
    </source>
</evidence>
<organism evidence="10 11">
    <name type="scientific">Saguinus oedipus</name>
    <name type="common">Cotton-top tamarin</name>
    <name type="synonym">Oedipomidas oedipus</name>
    <dbReference type="NCBI Taxonomy" id="9490"/>
    <lineage>
        <taxon>Eukaryota</taxon>
        <taxon>Metazoa</taxon>
        <taxon>Chordata</taxon>
        <taxon>Craniata</taxon>
        <taxon>Vertebrata</taxon>
        <taxon>Euteleostomi</taxon>
        <taxon>Mammalia</taxon>
        <taxon>Eutheria</taxon>
        <taxon>Euarchontoglires</taxon>
        <taxon>Primates</taxon>
        <taxon>Haplorrhini</taxon>
        <taxon>Platyrrhini</taxon>
        <taxon>Cebidae</taxon>
        <taxon>Callitrichinae</taxon>
        <taxon>Saguinus</taxon>
    </lineage>
</organism>
<name>A0ABQ9UPP7_SAGOE</name>
<sequence>MEAKTLVAIIVPEKPKKIDFLQSVGINLRINRYCARAGDVIAPTVAADGVGGGGAVQCGREVQGRPLRCQRLGGTGVALQLSPDPGPVWRLPQIMKRKIRALQQQAEEAKTARWACSGSWMAGASERLEEAEGDVAALNRRLRVVMALQKLEEAGTAADERERGMQVTENRTMTDEKMEIQEMQLQEARHTLEEADRKYKEITRKQAILEGELAREEERVELCERKCGDLAEELKNVINYLKSPEAASEKYSEEDKYEEKMKRLSGKLKEAENRATFVERMVAKLEETIDDLEEKLDQAKEESVAFYQTLAQAQNELDCK</sequence>
<dbReference type="SUPFAM" id="SSF57997">
    <property type="entry name" value="Tropomyosin"/>
    <property type="match status" value="1"/>
</dbReference>
<evidence type="ECO:0000256" key="1">
    <source>
        <dbReference type="ARBA" id="ARBA00004245"/>
    </source>
</evidence>
<feature type="coiled-coil region" evidence="9">
    <location>
        <begin position="178"/>
        <end position="316"/>
    </location>
</feature>
<evidence type="ECO:0000256" key="9">
    <source>
        <dbReference type="SAM" id="Coils"/>
    </source>
</evidence>
<accession>A0ABQ9UPP7</accession>
<proteinExistence type="inferred from homology"/>
<keyword evidence="7" id="KW-0206">Cytoskeleton</keyword>
<dbReference type="Gene3D" id="1.20.5.370">
    <property type="match status" value="1"/>
</dbReference>
<keyword evidence="6" id="KW-0009">Actin-binding</keyword>
<comment type="caution">
    <text evidence="10">The sequence shown here is derived from an EMBL/GenBank/DDBJ whole genome shotgun (WGS) entry which is preliminary data.</text>
</comment>
<dbReference type="InterPro" id="IPR014751">
    <property type="entry name" value="XRCC4-like_C"/>
</dbReference>
<reference evidence="10 11" key="1">
    <citation type="submission" date="2023-05" db="EMBL/GenBank/DDBJ databases">
        <title>B98-5 Cell Line De Novo Hybrid Assembly: An Optical Mapping Approach.</title>
        <authorList>
            <person name="Kananen K."/>
            <person name="Auerbach J.A."/>
            <person name="Kautto E."/>
            <person name="Blachly J.S."/>
        </authorList>
    </citation>
    <scope>NUCLEOTIDE SEQUENCE [LARGE SCALE GENOMIC DNA]</scope>
    <source>
        <strain evidence="10">B95-8</strain>
        <tissue evidence="10">Cell line</tissue>
    </source>
</reference>
<keyword evidence="7" id="KW-0963">Cytoplasm</keyword>